<gene>
    <name evidence="1" type="ORF">PUN28_009072</name>
</gene>
<dbReference type="Proteomes" id="UP001430953">
    <property type="component" value="Unassembled WGS sequence"/>
</dbReference>
<dbReference type="EMBL" id="JADYXP020000008">
    <property type="protein sequence ID" value="KAL0118145.1"/>
    <property type="molecule type" value="Genomic_DNA"/>
</dbReference>
<keyword evidence="2" id="KW-1185">Reference proteome</keyword>
<evidence type="ECO:0000313" key="2">
    <source>
        <dbReference type="Proteomes" id="UP001430953"/>
    </source>
</evidence>
<proteinExistence type="predicted"/>
<organism evidence="1 2">
    <name type="scientific">Cardiocondyla obscurior</name>
    <dbReference type="NCBI Taxonomy" id="286306"/>
    <lineage>
        <taxon>Eukaryota</taxon>
        <taxon>Metazoa</taxon>
        <taxon>Ecdysozoa</taxon>
        <taxon>Arthropoda</taxon>
        <taxon>Hexapoda</taxon>
        <taxon>Insecta</taxon>
        <taxon>Pterygota</taxon>
        <taxon>Neoptera</taxon>
        <taxon>Endopterygota</taxon>
        <taxon>Hymenoptera</taxon>
        <taxon>Apocrita</taxon>
        <taxon>Aculeata</taxon>
        <taxon>Formicoidea</taxon>
        <taxon>Formicidae</taxon>
        <taxon>Myrmicinae</taxon>
        <taxon>Cardiocondyla</taxon>
    </lineage>
</organism>
<accession>A0AAW2FSE6</accession>
<dbReference type="AlphaFoldDB" id="A0AAW2FSE6"/>
<evidence type="ECO:0000313" key="1">
    <source>
        <dbReference type="EMBL" id="KAL0118145.1"/>
    </source>
</evidence>
<evidence type="ECO:0008006" key="3">
    <source>
        <dbReference type="Google" id="ProtNLM"/>
    </source>
</evidence>
<name>A0AAW2FSE6_9HYME</name>
<sequence length="69" mass="7964">MRKCLVRCWLRSTTTRATHVSRNVAVPIIPQVEAAVSQNTWVYFFLTTVKSLLCKKKGSLTKIYGHRLR</sequence>
<protein>
    <recommendedName>
        <fullName evidence="3">Secreted protein</fullName>
    </recommendedName>
</protein>
<comment type="caution">
    <text evidence="1">The sequence shown here is derived from an EMBL/GenBank/DDBJ whole genome shotgun (WGS) entry which is preliminary data.</text>
</comment>
<reference evidence="1 2" key="1">
    <citation type="submission" date="2023-03" db="EMBL/GenBank/DDBJ databases">
        <title>High recombination rates correlate with genetic variation in Cardiocondyla obscurior ants.</title>
        <authorList>
            <person name="Errbii M."/>
        </authorList>
    </citation>
    <scope>NUCLEOTIDE SEQUENCE [LARGE SCALE GENOMIC DNA]</scope>
    <source>
        <strain evidence="1">Alpha-2009</strain>
        <tissue evidence="1">Whole body</tissue>
    </source>
</reference>